<dbReference type="InterPro" id="IPR023753">
    <property type="entry name" value="FAD/NAD-binding_dom"/>
</dbReference>
<protein>
    <submittedName>
        <fullName evidence="8">Alkyl hydroperoxide reductase subunit F</fullName>
    </submittedName>
</protein>
<comment type="caution">
    <text evidence="8">The sequence shown here is derived from an EMBL/GenBank/DDBJ whole genome shotgun (WGS) entry which is preliminary data.</text>
</comment>
<name>A0ABS6YDZ8_9BACT</name>
<reference evidence="8 9" key="1">
    <citation type="submission" date="2021-07" db="EMBL/GenBank/DDBJ databases">
        <title>Genomic diversity and antimicrobial resistance of Prevotella spp. isolated from chronic lung disease airways.</title>
        <authorList>
            <person name="Webb K.A."/>
            <person name="Olagoke O.S."/>
            <person name="Baird T."/>
            <person name="Neill J."/>
            <person name="Pham A."/>
            <person name="Wells T.J."/>
            <person name="Ramsay K.A."/>
            <person name="Bell S.C."/>
            <person name="Sarovich D.S."/>
            <person name="Price E.P."/>
        </authorList>
    </citation>
    <scope>NUCLEOTIDE SEQUENCE [LARGE SCALE GENOMIC DNA]</scope>
    <source>
        <strain evidence="8 9">SCHI0011.S.12</strain>
    </source>
</reference>
<dbReference type="EMBL" id="JAHXCT010000004">
    <property type="protein sequence ID" value="MBW4769462.1"/>
    <property type="molecule type" value="Genomic_DNA"/>
</dbReference>
<keyword evidence="4" id="KW-0560">Oxidoreductase</keyword>
<evidence type="ECO:0000313" key="9">
    <source>
        <dbReference type="Proteomes" id="UP000788426"/>
    </source>
</evidence>
<gene>
    <name evidence="8" type="primary">ahpF</name>
    <name evidence="8" type="ORF">KZO38_06760</name>
</gene>
<comment type="similarity">
    <text evidence="1">Belongs to the class-II pyridine nucleotide-disulfide oxidoreductase family.</text>
</comment>
<dbReference type="PROSITE" id="PS51354">
    <property type="entry name" value="GLUTAREDOXIN_2"/>
    <property type="match status" value="1"/>
</dbReference>
<dbReference type="InterPro" id="IPR044142">
    <property type="entry name" value="AhpF_NTD_N"/>
</dbReference>
<dbReference type="Pfam" id="PF07992">
    <property type="entry name" value="Pyr_redox_2"/>
    <property type="match status" value="1"/>
</dbReference>
<proteinExistence type="inferred from homology"/>
<dbReference type="InterPro" id="IPR012081">
    <property type="entry name" value="Alkyl_hydroperoxide_Rdtase_suF"/>
</dbReference>
<dbReference type="NCBIfam" id="TIGR03140">
    <property type="entry name" value="AhpF"/>
    <property type="match status" value="1"/>
</dbReference>
<evidence type="ECO:0000259" key="7">
    <source>
        <dbReference type="Pfam" id="PF13192"/>
    </source>
</evidence>
<dbReference type="PANTHER" id="PTHR48105">
    <property type="entry name" value="THIOREDOXIN REDUCTASE 1-RELATED-RELATED"/>
    <property type="match status" value="1"/>
</dbReference>
<dbReference type="Pfam" id="PF13192">
    <property type="entry name" value="Thioredoxin_3"/>
    <property type="match status" value="1"/>
</dbReference>
<evidence type="ECO:0000259" key="6">
    <source>
        <dbReference type="Pfam" id="PF07992"/>
    </source>
</evidence>
<dbReference type="InterPro" id="IPR050097">
    <property type="entry name" value="Ferredoxin-NADP_redctase_2"/>
</dbReference>
<dbReference type="CDD" id="cd03026">
    <property type="entry name" value="AhpF_NTD_C"/>
    <property type="match status" value="1"/>
</dbReference>
<dbReference type="RefSeq" id="WP_219481354.1">
    <property type="nucleotide sequence ID" value="NZ_CALBAQ010000007.1"/>
</dbReference>
<dbReference type="PIRSF" id="PIRSF000238">
    <property type="entry name" value="AhpF"/>
    <property type="match status" value="1"/>
</dbReference>
<keyword evidence="2" id="KW-0285">Flavoprotein</keyword>
<organism evidence="8 9">
    <name type="scientific">Hoylesella nanceiensis</name>
    <dbReference type="NCBI Taxonomy" id="425941"/>
    <lineage>
        <taxon>Bacteria</taxon>
        <taxon>Pseudomonadati</taxon>
        <taxon>Bacteroidota</taxon>
        <taxon>Bacteroidia</taxon>
        <taxon>Bacteroidales</taxon>
        <taxon>Prevotellaceae</taxon>
        <taxon>Hoylesella</taxon>
    </lineage>
</organism>
<keyword evidence="5" id="KW-0520">NAD</keyword>
<evidence type="ECO:0000256" key="4">
    <source>
        <dbReference type="ARBA" id="ARBA00023002"/>
    </source>
</evidence>
<evidence type="ECO:0000256" key="3">
    <source>
        <dbReference type="ARBA" id="ARBA00022827"/>
    </source>
</evidence>
<dbReference type="PROSITE" id="PS00573">
    <property type="entry name" value="PYRIDINE_REDOX_2"/>
    <property type="match status" value="1"/>
</dbReference>
<feature type="domain" description="Thioredoxin-like fold" evidence="7">
    <location>
        <begin position="121"/>
        <end position="186"/>
    </location>
</feature>
<dbReference type="InterPro" id="IPR008255">
    <property type="entry name" value="Pyr_nucl-diS_OxRdtase_2_AS"/>
</dbReference>
<keyword evidence="9" id="KW-1185">Reference proteome</keyword>
<dbReference type="InterPro" id="IPR012336">
    <property type="entry name" value="Thioredoxin-like_fold"/>
</dbReference>
<keyword evidence="3" id="KW-0274">FAD</keyword>
<feature type="domain" description="FAD/NAD(P)-binding" evidence="6">
    <location>
        <begin position="215"/>
        <end position="503"/>
    </location>
</feature>
<evidence type="ECO:0000256" key="1">
    <source>
        <dbReference type="ARBA" id="ARBA00009333"/>
    </source>
</evidence>
<dbReference type="Proteomes" id="UP000788426">
    <property type="component" value="Unassembled WGS sequence"/>
</dbReference>
<dbReference type="CDD" id="cd02974">
    <property type="entry name" value="AhpF_NTD_N"/>
    <property type="match status" value="1"/>
</dbReference>
<dbReference type="InterPro" id="IPR044141">
    <property type="entry name" value="AhpF_NTD_C"/>
</dbReference>
<evidence type="ECO:0000313" key="8">
    <source>
        <dbReference type="EMBL" id="MBW4769462.1"/>
    </source>
</evidence>
<evidence type="ECO:0000256" key="2">
    <source>
        <dbReference type="ARBA" id="ARBA00022630"/>
    </source>
</evidence>
<evidence type="ECO:0000256" key="5">
    <source>
        <dbReference type="ARBA" id="ARBA00023027"/>
    </source>
</evidence>
<accession>A0ABS6YDZ8</accession>
<sequence>MLDKQIIEQVRGIFSALEGQYTLLLTFNKAFEELDSMRSFLSDFASSSEKISVEEQETTENTLYFDIVKNGTPTGIRFRGIPNGHEFTSLLLAILNSDGKGKNLPDANICKRVAALNGEIHIQTYVSLTCTNCPDVVQAFNIMALNNPSITHEMIDGALFQAEVEAKHIQGVPAVFIDGELVHSGKGEFGELLQKLEDKFGSSTLSNEPQEEQNYDVIVLGGGPAGSSAAIYSARKGLKVAIIAESIGGQVKETVGIENLISVPQTTGAKLAADLKEHVRTYPIDVFENRKIETVSLKEAQKRIVVRGGETFVAPAVIIATGASWRKLNVEGESDYLGKGVHFCPHCDGPFYKNKAVAVIGGGNSGIEAAIDLANICSNVTVLEFADTLRADEVLQNKAASMPNIQIFKSSQTTQVIGNGTKVTALKVKDRVTNEEREIALDGVFVQIGLSANSAPFAEELTLTNAREIVIDAHCRTSIPGVYAAGDVSSVPYKQIVIAMGEGAKASLSAFEDKMRGVIG</sequence>